<sequence length="116" mass="12816">MELLLLIDALRLEHWPCPQQSLIKGDARCLSIAAASIVAKVARDRSMRVLGQSYPEYGFALHKGYGTALHARALVAHGPSVQHRRSFRPLAEFLTNGAWPARGRESELGNDLSPQE</sequence>
<evidence type="ECO:0000256" key="10">
    <source>
        <dbReference type="ARBA" id="ARBA00022801"/>
    </source>
</evidence>
<dbReference type="InterPro" id="IPR024567">
    <property type="entry name" value="RNase_HII/HIII_dom"/>
</dbReference>
<keyword evidence="7 12" id="KW-0540">Nuclease</keyword>
<dbReference type="PROSITE" id="PS51975">
    <property type="entry name" value="RNASE_H_2"/>
    <property type="match status" value="1"/>
</dbReference>
<dbReference type="AlphaFoldDB" id="A0A0P9F1G5"/>
<dbReference type="PANTHER" id="PTHR10954">
    <property type="entry name" value="RIBONUCLEASE H2 SUBUNIT A"/>
    <property type="match status" value="1"/>
</dbReference>
<dbReference type="InterPro" id="IPR036397">
    <property type="entry name" value="RNaseH_sf"/>
</dbReference>
<dbReference type="GO" id="GO:0032299">
    <property type="term" value="C:ribonuclease H2 complex"/>
    <property type="evidence" value="ECO:0007669"/>
    <property type="project" value="TreeGrafter"/>
</dbReference>
<dbReference type="PANTHER" id="PTHR10954:SF18">
    <property type="entry name" value="RIBONUCLEASE HII"/>
    <property type="match status" value="1"/>
</dbReference>
<dbReference type="GO" id="GO:0003723">
    <property type="term" value="F:RNA binding"/>
    <property type="evidence" value="ECO:0007669"/>
    <property type="project" value="UniProtKB-UniRule"/>
</dbReference>
<comment type="caution">
    <text evidence="14">The sequence shown here is derived from an EMBL/GenBank/DDBJ whole genome shotgun (WGS) entry which is preliminary data.</text>
</comment>
<keyword evidence="10 12" id="KW-0378">Hydrolase</keyword>
<evidence type="ECO:0000256" key="5">
    <source>
        <dbReference type="ARBA" id="ARBA00004496"/>
    </source>
</evidence>
<dbReference type="PATRIC" id="fig|186479.3.peg.2190"/>
<keyword evidence="9 12" id="KW-0255">Endonuclease</keyword>
<name>A0A0P9F1G5_9CHLR</name>
<accession>A0A0P9F1G5</accession>
<dbReference type="Pfam" id="PF01351">
    <property type="entry name" value="RNase_HII"/>
    <property type="match status" value="1"/>
</dbReference>
<dbReference type="SUPFAM" id="SSF53098">
    <property type="entry name" value="Ribonuclease H-like"/>
    <property type="match status" value="1"/>
</dbReference>
<evidence type="ECO:0000313" key="15">
    <source>
        <dbReference type="Proteomes" id="UP000050509"/>
    </source>
</evidence>
<dbReference type="Gene3D" id="3.30.420.10">
    <property type="entry name" value="Ribonuclease H-like superfamily/Ribonuclease H"/>
    <property type="match status" value="1"/>
</dbReference>
<organism evidence="14 15">
    <name type="scientific">Kouleothrix aurantiaca</name>
    <dbReference type="NCBI Taxonomy" id="186479"/>
    <lineage>
        <taxon>Bacteria</taxon>
        <taxon>Bacillati</taxon>
        <taxon>Chloroflexota</taxon>
        <taxon>Chloroflexia</taxon>
        <taxon>Chloroflexales</taxon>
        <taxon>Roseiflexineae</taxon>
        <taxon>Roseiflexaceae</taxon>
        <taxon>Kouleothrix</taxon>
    </lineage>
</organism>
<evidence type="ECO:0000256" key="2">
    <source>
        <dbReference type="ARBA" id="ARBA00001936"/>
    </source>
</evidence>
<comment type="caution">
    <text evidence="11">Lacks conserved residue(s) required for the propagation of feature annotation.</text>
</comment>
<evidence type="ECO:0000256" key="12">
    <source>
        <dbReference type="RuleBase" id="RU003515"/>
    </source>
</evidence>
<dbReference type="EC" id="3.1.26.4" evidence="12"/>
<dbReference type="EMBL" id="LJCR01001550">
    <property type="protein sequence ID" value="KPV50162.1"/>
    <property type="molecule type" value="Genomic_DNA"/>
</dbReference>
<evidence type="ECO:0000256" key="6">
    <source>
        <dbReference type="ARBA" id="ARBA00022490"/>
    </source>
</evidence>
<keyword evidence="6" id="KW-0963">Cytoplasm</keyword>
<reference evidence="14 15" key="1">
    <citation type="submission" date="2015-09" db="EMBL/GenBank/DDBJ databases">
        <title>Draft genome sequence of Kouleothrix aurantiaca JCM 19913.</title>
        <authorList>
            <person name="Hemp J."/>
        </authorList>
    </citation>
    <scope>NUCLEOTIDE SEQUENCE [LARGE SCALE GENOMIC DNA]</scope>
    <source>
        <strain evidence="14 15">COM-B</strain>
    </source>
</reference>
<dbReference type="GO" id="GO:0005737">
    <property type="term" value="C:cytoplasm"/>
    <property type="evidence" value="ECO:0007669"/>
    <property type="project" value="UniProtKB-SubCell"/>
</dbReference>
<keyword evidence="15" id="KW-1185">Reference proteome</keyword>
<evidence type="ECO:0000256" key="9">
    <source>
        <dbReference type="ARBA" id="ARBA00022759"/>
    </source>
</evidence>
<protein>
    <recommendedName>
        <fullName evidence="12">Ribonuclease</fullName>
        <ecNumber evidence="12">3.1.26.4</ecNumber>
    </recommendedName>
</protein>
<feature type="domain" description="RNase H type-2" evidence="13">
    <location>
        <begin position="1"/>
        <end position="99"/>
    </location>
</feature>
<evidence type="ECO:0000256" key="1">
    <source>
        <dbReference type="ARBA" id="ARBA00000077"/>
    </source>
</evidence>
<gene>
    <name evidence="14" type="ORF">SE17_28565</name>
</gene>
<comment type="similarity">
    <text evidence="12">Belongs to the RNase HII family.</text>
</comment>
<dbReference type="GO" id="GO:0043137">
    <property type="term" value="P:DNA replication, removal of RNA primer"/>
    <property type="evidence" value="ECO:0007669"/>
    <property type="project" value="TreeGrafter"/>
</dbReference>
<dbReference type="Proteomes" id="UP000050509">
    <property type="component" value="Unassembled WGS sequence"/>
</dbReference>
<comment type="function">
    <text evidence="4 12">Endonuclease that specifically degrades the RNA of RNA-DNA hybrids.</text>
</comment>
<evidence type="ECO:0000259" key="13">
    <source>
        <dbReference type="PROSITE" id="PS51975"/>
    </source>
</evidence>
<comment type="subcellular location">
    <subcellularLocation>
        <location evidence="5">Cytoplasm</location>
    </subcellularLocation>
</comment>
<dbReference type="GO" id="GO:0006298">
    <property type="term" value="P:mismatch repair"/>
    <property type="evidence" value="ECO:0007669"/>
    <property type="project" value="TreeGrafter"/>
</dbReference>
<evidence type="ECO:0000256" key="8">
    <source>
        <dbReference type="ARBA" id="ARBA00022723"/>
    </source>
</evidence>
<comment type="catalytic activity">
    <reaction evidence="1 12">
        <text>Endonucleolytic cleavage to 5'-phosphomonoester.</text>
        <dbReference type="EC" id="3.1.26.4"/>
    </reaction>
</comment>
<dbReference type="GO" id="GO:0046872">
    <property type="term" value="F:metal ion binding"/>
    <property type="evidence" value="ECO:0007669"/>
    <property type="project" value="UniProtKB-KW"/>
</dbReference>
<dbReference type="InterPro" id="IPR012337">
    <property type="entry name" value="RNaseH-like_sf"/>
</dbReference>
<evidence type="ECO:0000256" key="11">
    <source>
        <dbReference type="PROSITE-ProRule" id="PRU01319"/>
    </source>
</evidence>
<feature type="non-terminal residue" evidence="14">
    <location>
        <position position="1"/>
    </location>
</feature>
<keyword evidence="8" id="KW-0479">Metal-binding</keyword>
<comment type="cofactor">
    <cofactor evidence="3">
        <name>Mg(2+)</name>
        <dbReference type="ChEBI" id="CHEBI:18420"/>
    </cofactor>
</comment>
<evidence type="ECO:0000256" key="4">
    <source>
        <dbReference type="ARBA" id="ARBA00004065"/>
    </source>
</evidence>
<evidence type="ECO:0000256" key="3">
    <source>
        <dbReference type="ARBA" id="ARBA00001946"/>
    </source>
</evidence>
<evidence type="ECO:0000313" key="14">
    <source>
        <dbReference type="EMBL" id="KPV50162.1"/>
    </source>
</evidence>
<dbReference type="GO" id="GO:0004523">
    <property type="term" value="F:RNA-DNA hybrid ribonuclease activity"/>
    <property type="evidence" value="ECO:0007669"/>
    <property type="project" value="UniProtKB-EC"/>
</dbReference>
<dbReference type="InterPro" id="IPR001352">
    <property type="entry name" value="RNase_HII/HIII"/>
</dbReference>
<comment type="cofactor">
    <cofactor evidence="2">
        <name>Mn(2+)</name>
        <dbReference type="ChEBI" id="CHEBI:29035"/>
    </cofactor>
</comment>
<evidence type="ECO:0000256" key="7">
    <source>
        <dbReference type="ARBA" id="ARBA00022722"/>
    </source>
</evidence>
<proteinExistence type="inferred from homology"/>